<dbReference type="EMBL" id="CP034752">
    <property type="protein sequence ID" value="QBH98778.1"/>
    <property type="molecule type" value="Genomic_DNA"/>
</dbReference>
<dbReference type="InterPro" id="IPR021204">
    <property type="entry name" value="Integr_conj_element_PFL4711"/>
</dbReference>
<protein>
    <submittedName>
        <fullName evidence="3">Integrating conjugative element protein</fullName>
    </submittedName>
</protein>
<evidence type="ECO:0000256" key="2">
    <source>
        <dbReference type="SAM" id="SignalP"/>
    </source>
</evidence>
<dbReference type="KEGG" id="prag:EKN56_13005"/>
<feature type="region of interest" description="Disordered" evidence="1">
    <location>
        <begin position="443"/>
        <end position="467"/>
    </location>
</feature>
<evidence type="ECO:0000256" key="1">
    <source>
        <dbReference type="SAM" id="MobiDB-lite"/>
    </source>
</evidence>
<evidence type="ECO:0000313" key="3">
    <source>
        <dbReference type="EMBL" id="QBH98778.1"/>
    </source>
</evidence>
<feature type="region of interest" description="Disordered" evidence="1">
    <location>
        <begin position="190"/>
        <end position="217"/>
    </location>
</feature>
<organism evidence="3 4">
    <name type="scientific">Limnobaculum zhutongyuii</name>
    <dbReference type="NCBI Taxonomy" id="2498113"/>
    <lineage>
        <taxon>Bacteria</taxon>
        <taxon>Pseudomonadati</taxon>
        <taxon>Pseudomonadota</taxon>
        <taxon>Gammaproteobacteria</taxon>
        <taxon>Enterobacterales</taxon>
        <taxon>Budviciaceae</taxon>
        <taxon>Limnobaculum</taxon>
    </lineage>
</organism>
<evidence type="ECO:0000313" key="4">
    <source>
        <dbReference type="Proteomes" id="UP000293154"/>
    </source>
</evidence>
<keyword evidence="2" id="KW-0732">Signal</keyword>
<feature type="region of interest" description="Disordered" evidence="1">
    <location>
        <begin position="277"/>
        <end position="296"/>
    </location>
</feature>
<keyword evidence="4" id="KW-1185">Reference proteome</keyword>
<dbReference type="AlphaFoldDB" id="A0A411WRD0"/>
<dbReference type="Proteomes" id="UP000293154">
    <property type="component" value="Chromosome"/>
</dbReference>
<feature type="signal peptide" evidence="2">
    <location>
        <begin position="1"/>
        <end position="29"/>
    </location>
</feature>
<dbReference type="OrthoDB" id="8553954at2"/>
<feature type="chain" id="PRO_5019479462" evidence="2">
    <location>
        <begin position="30"/>
        <end position="467"/>
    </location>
</feature>
<reference evidence="3 4" key="1">
    <citation type="submission" date="2019-03" db="EMBL/GenBank/DDBJ databases">
        <title>Pragia sp. nov. isolated from the gut tract of Carduelis flavirostris.</title>
        <authorList>
            <person name="Ge Y."/>
        </authorList>
    </citation>
    <scope>NUCLEOTIDE SEQUENCE [LARGE SCALE GENOMIC DNA]</scope>
    <source>
        <strain evidence="3 4">CF-458</strain>
    </source>
</reference>
<feature type="compositionally biased region" description="Polar residues" evidence="1">
    <location>
        <begin position="277"/>
        <end position="292"/>
    </location>
</feature>
<name>A0A411WRD0_9GAMM</name>
<accession>A0A411WRD0</accession>
<feature type="compositionally biased region" description="Polar residues" evidence="1">
    <location>
        <begin position="457"/>
        <end position="467"/>
    </location>
</feature>
<sequence length="467" mass="50211">MKYVNFPARNVLSTSILMALLSISISTCAANEYGFDNHGAIADNVYYQIGGGSAISPSLTRRSTNPLTVGIGWNADLMCGNFDINTTVKNQLNGVTDGFKDLMGDVISNATGAVASLPAMIIQRANPQLYDLLTNGVLQGRLDFDKAKLSCENMAEKMADYAYGSAWVQGAKAENYQTIVSGETDAVRANQQASKEAAEKGKRWVGGQQRGGKNQAPIKLIRDTTVAGFNILNGREPNSTSTVNKSDCKGQLCKTWTKPEDAAKWMTRVVGEQTINVAPTNDQGSNNSNKSGAQAGVGLNPLIQEEQDRIIEVMADLVNGKIKPTSENLAKASGGNLMLTRGVVEALQDDPDAAVLVQRLSGEMAIAEVTEQALLARRAMLAGMREPNIANEKEAQDALGRSSQILDQELTQLKLEMDMRKSLADNAATTILNRKTLRDTLQGRAVESSDDVDSRVNKLNSTHVGEP</sequence>
<gene>
    <name evidence="3" type="ORF">EKN56_13005</name>
</gene>
<dbReference type="NCBIfam" id="TIGR03755">
    <property type="entry name" value="conj_TIGR03755"/>
    <property type="match status" value="1"/>
</dbReference>
<proteinExistence type="predicted"/>